<proteinExistence type="predicted"/>
<evidence type="ECO:0000313" key="2">
    <source>
        <dbReference type="Proteomes" id="UP000033876"/>
    </source>
</evidence>
<reference evidence="1 2" key="1">
    <citation type="journal article" date="2015" name="Nature">
        <title>rRNA introns, odd ribosomes, and small enigmatic genomes across a large radiation of phyla.</title>
        <authorList>
            <person name="Brown C.T."/>
            <person name="Hug L.A."/>
            <person name="Thomas B.C."/>
            <person name="Sharon I."/>
            <person name="Castelle C.J."/>
            <person name="Singh A."/>
            <person name="Wilkins M.J."/>
            <person name="Williams K.H."/>
            <person name="Banfield J.F."/>
        </authorList>
    </citation>
    <scope>NUCLEOTIDE SEQUENCE [LARGE SCALE GENOMIC DNA]</scope>
</reference>
<gene>
    <name evidence="1" type="ORF">US50_C0034G0011</name>
</gene>
<organism evidence="1 2">
    <name type="scientific">Candidatus Nomurabacteria bacterium GW2011_GWB1_37_5</name>
    <dbReference type="NCBI Taxonomy" id="1618742"/>
    <lineage>
        <taxon>Bacteria</taxon>
        <taxon>Candidatus Nomuraibacteriota</taxon>
    </lineage>
</organism>
<evidence type="ECO:0000313" key="1">
    <source>
        <dbReference type="EMBL" id="KKQ34870.1"/>
    </source>
</evidence>
<dbReference type="AlphaFoldDB" id="A0A0G0H8L4"/>
<sequence>MNVVAGFIYPHYSFHLHAPPQRKRNFAKRIKQYSCVQFSRRKTRLIVFEKREASHLRLQQGLQSMQCVLSSKRQFSRLLPVKCKKANLEKMKFKKIIFNRKSHSKREEREVIHFSTKTEKPRHIKWRGFFNPQETPHDASRR</sequence>
<name>A0A0G0H8L4_9BACT</name>
<comment type="caution">
    <text evidence="1">The sequence shown here is derived from an EMBL/GenBank/DDBJ whole genome shotgun (WGS) entry which is preliminary data.</text>
</comment>
<protein>
    <submittedName>
        <fullName evidence="1">Uncharacterized protein</fullName>
    </submittedName>
</protein>
<dbReference type="Proteomes" id="UP000033876">
    <property type="component" value="Unassembled WGS sequence"/>
</dbReference>
<dbReference type="EMBL" id="LBTF01000034">
    <property type="protein sequence ID" value="KKQ34870.1"/>
    <property type="molecule type" value="Genomic_DNA"/>
</dbReference>
<accession>A0A0G0H8L4</accession>